<keyword evidence="2" id="KW-1185">Reference proteome</keyword>
<dbReference type="PANTHER" id="PTHR36452">
    <property type="entry name" value="CHROMOSOME 12, WHOLE GENOME SHOTGUN SEQUENCE"/>
    <property type="match status" value="1"/>
</dbReference>
<sequence length="228" mass="26407">MPATPIKIQHSNIDFLEKLKKNNNREWFNERKTEFLSEQANIENFASALLTELNLHDVIETPSGKKSLYRIYRDTRFSNDKTPYKTHWSGSFKRAGKSRRGGYYFHIEKGNTFVGGGFWEPSPADLKLIRDDIAFDAKPLRDILNSKDFIASFDQLKGEQLKTTPKGFEAEHPDIDLLRFKQFLLVKKFDDEAVLSDNFVQQMGQAFRNMRPFFDYMSSVLSSDANGE</sequence>
<comment type="caution">
    <text evidence="1">The sequence shown here is derived from an EMBL/GenBank/DDBJ whole genome shotgun (WGS) entry which is preliminary data.</text>
</comment>
<gene>
    <name evidence="1" type="ORF">DRW42_26335</name>
</gene>
<dbReference type="PIRSF" id="PIRSF028451">
    <property type="entry name" value="UCP028451"/>
    <property type="match status" value="1"/>
</dbReference>
<reference evidence="1 2" key="1">
    <citation type="submission" date="2018-07" db="EMBL/GenBank/DDBJ databases">
        <title>A draft genome of a endophytic bacteria, a new species of Pedobacter.</title>
        <authorList>
            <person name="Zhang Z.D."/>
            <person name="Chen Z.J."/>
        </authorList>
    </citation>
    <scope>NUCLEOTIDE SEQUENCE [LARGE SCALE GENOMIC DNA]</scope>
    <source>
        <strain evidence="1 2">RS10</strain>
    </source>
</reference>
<dbReference type="Pfam" id="PF09365">
    <property type="entry name" value="DUF2461"/>
    <property type="match status" value="1"/>
</dbReference>
<dbReference type="RefSeq" id="WP_113951851.1">
    <property type="nucleotide sequence ID" value="NZ_QNQU01000035.1"/>
</dbReference>
<proteinExistence type="predicted"/>
<accession>A0A366KLG0</accession>
<dbReference type="OrthoDB" id="9794241at2"/>
<evidence type="ECO:0000313" key="1">
    <source>
        <dbReference type="EMBL" id="RBQ02537.1"/>
    </source>
</evidence>
<evidence type="ECO:0000313" key="2">
    <source>
        <dbReference type="Proteomes" id="UP000252081"/>
    </source>
</evidence>
<name>A0A366KLG0_9SPHI</name>
<dbReference type="AlphaFoldDB" id="A0A366KLG0"/>
<dbReference type="InterPro" id="IPR015996">
    <property type="entry name" value="UCP028451"/>
</dbReference>
<dbReference type="EMBL" id="QNQU01000035">
    <property type="protein sequence ID" value="RBQ02537.1"/>
    <property type="molecule type" value="Genomic_DNA"/>
</dbReference>
<organism evidence="1 2">
    <name type="scientific">Pedobacter miscanthi</name>
    <dbReference type="NCBI Taxonomy" id="2259170"/>
    <lineage>
        <taxon>Bacteria</taxon>
        <taxon>Pseudomonadati</taxon>
        <taxon>Bacteroidota</taxon>
        <taxon>Sphingobacteriia</taxon>
        <taxon>Sphingobacteriales</taxon>
        <taxon>Sphingobacteriaceae</taxon>
        <taxon>Pedobacter</taxon>
    </lineage>
</organism>
<protein>
    <submittedName>
        <fullName evidence="1">TIGR02453 family protein</fullName>
    </submittedName>
</protein>
<dbReference type="NCBIfam" id="TIGR02453">
    <property type="entry name" value="TIGR02453 family protein"/>
    <property type="match status" value="1"/>
</dbReference>
<dbReference type="PANTHER" id="PTHR36452:SF1">
    <property type="entry name" value="DUF2461 DOMAIN-CONTAINING PROTEIN"/>
    <property type="match status" value="1"/>
</dbReference>
<dbReference type="Proteomes" id="UP000252081">
    <property type="component" value="Unassembled WGS sequence"/>
</dbReference>
<dbReference type="InterPro" id="IPR012808">
    <property type="entry name" value="CHP02453"/>
</dbReference>